<evidence type="ECO:0008006" key="3">
    <source>
        <dbReference type="Google" id="ProtNLM"/>
    </source>
</evidence>
<accession>K2QWB9</accession>
<reference evidence="1 2" key="1">
    <citation type="journal article" date="2012" name="J. Bacteriol.">
        <title>Draft genome sequence of Methanobacterium formicicum DSM 3637, an archaebacterium isolated from the methane producer amoeba Pelomyxa palustris.</title>
        <authorList>
            <person name="Gutierrez G."/>
        </authorList>
    </citation>
    <scope>NUCLEOTIDE SEQUENCE [LARGE SCALE GENOMIC DNA]</scope>
    <source>
        <strain evidence="2">DSM 3637 / PP1</strain>
    </source>
</reference>
<dbReference type="Proteomes" id="UP000007360">
    <property type="component" value="Unassembled WGS sequence"/>
</dbReference>
<dbReference type="PATRIC" id="fig|1204725.3.peg.2524"/>
<name>K2QWB9_METFP</name>
<evidence type="ECO:0000313" key="2">
    <source>
        <dbReference type="Proteomes" id="UP000007360"/>
    </source>
</evidence>
<dbReference type="EMBL" id="AMPO01000015">
    <property type="protein sequence ID" value="EKF84638.1"/>
    <property type="molecule type" value="Genomic_DNA"/>
</dbReference>
<sequence>MKIMGIDLAGKVDNPTGICILNADESRGYEMDMGTLYTDEEILGTIDRVQPSLIVIDAPLSLPKGRCCLEKECECAVGGHFRQSEREIRRYGSVLPLTFTGMKMLTLRGVGLASTLSGKFQLKETHPRTAGKMLNWENLEKDLENCFHLPPNPTEHELDAAIAALTGFFYINDCFLELGDEDEGTIILPKGKDCLEIIEKLKKPRKV</sequence>
<evidence type="ECO:0000313" key="1">
    <source>
        <dbReference type="EMBL" id="EKF84638.1"/>
    </source>
</evidence>
<keyword evidence="2" id="KW-1185">Reference proteome</keyword>
<protein>
    <recommendedName>
        <fullName evidence="3">DUF429 domain-containing protein</fullName>
    </recommendedName>
</protein>
<organism evidence="1 2">
    <name type="scientific">Methanobacterium formicicum (strain DSM 3637 / PP1)</name>
    <dbReference type="NCBI Taxonomy" id="1204725"/>
    <lineage>
        <taxon>Archaea</taxon>
        <taxon>Methanobacteriati</taxon>
        <taxon>Methanobacteriota</taxon>
        <taxon>Methanomada group</taxon>
        <taxon>Methanobacteria</taxon>
        <taxon>Methanobacteriales</taxon>
        <taxon>Methanobacteriaceae</taxon>
        <taxon>Methanobacterium</taxon>
    </lineage>
</organism>
<gene>
    <name evidence="1" type="ORF">A994_12578</name>
</gene>
<proteinExistence type="predicted"/>
<dbReference type="AlphaFoldDB" id="K2QWB9"/>
<dbReference type="OrthoDB" id="50338at2157"/>
<comment type="caution">
    <text evidence="1">The sequence shown here is derived from an EMBL/GenBank/DDBJ whole genome shotgun (WGS) entry which is preliminary data.</text>
</comment>